<protein>
    <submittedName>
        <fullName evidence="1">Uncharacterized protein</fullName>
    </submittedName>
</protein>
<name>A0A3M0G5M9_9FLAO</name>
<dbReference type="EMBL" id="REFV01000017">
    <property type="protein sequence ID" value="RMB56409.1"/>
    <property type="molecule type" value="Genomic_DNA"/>
</dbReference>
<dbReference type="Proteomes" id="UP000281985">
    <property type="component" value="Unassembled WGS sequence"/>
</dbReference>
<reference evidence="1 2" key="1">
    <citation type="submission" date="2018-10" db="EMBL/GenBank/DDBJ databases">
        <title>Dokdonia luteus sp. nov., isolated from sea water.</title>
        <authorList>
            <person name="Zhou L.Y."/>
            <person name="Du Z.J."/>
        </authorList>
    </citation>
    <scope>NUCLEOTIDE SEQUENCE [LARGE SCALE GENOMIC DNA]</scope>
    <source>
        <strain evidence="1 2">SH27</strain>
    </source>
</reference>
<evidence type="ECO:0000313" key="1">
    <source>
        <dbReference type="EMBL" id="RMB56409.1"/>
    </source>
</evidence>
<proteinExistence type="predicted"/>
<gene>
    <name evidence="1" type="ORF">EAX61_14315</name>
</gene>
<accession>A0A3M0G5M9</accession>
<evidence type="ECO:0000313" key="2">
    <source>
        <dbReference type="Proteomes" id="UP000281985"/>
    </source>
</evidence>
<dbReference type="AlphaFoldDB" id="A0A3M0G5M9"/>
<keyword evidence="2" id="KW-1185">Reference proteome</keyword>
<sequence length="299" mass="33444">MVMRQLYKIKKRITGLLACVQMLFSDRIDVPPVVAEIMPLKRRSPKKTIEWLLNIIYEIMHKATHPNQNSKTTQISGIFLFCALSSSFAQIGINTTSPTRDLDVNGDLRIRNLPSQNVNESNFLTTDANGNIGQSTAYILSDVDAVIASTNVDRTVTGLGIRDNVPLGLSIRTTIPANKEGLVIIQYSVPVGISSFTEPRGYYGIRFLRNGVEAVEGSRKFSMMKEGHANMVSVSNVYVEHFSPRPNDRTITFNCKGYIEQRSGSGANRSHTYRFNMWSTGTPNFNWGRATISKQVFIR</sequence>
<comment type="caution">
    <text evidence="1">The sequence shown here is derived from an EMBL/GenBank/DDBJ whole genome shotgun (WGS) entry which is preliminary data.</text>
</comment>
<organism evidence="1 2">
    <name type="scientific">Dokdonia sinensis</name>
    <dbReference type="NCBI Taxonomy" id="2479847"/>
    <lineage>
        <taxon>Bacteria</taxon>
        <taxon>Pseudomonadati</taxon>
        <taxon>Bacteroidota</taxon>
        <taxon>Flavobacteriia</taxon>
        <taxon>Flavobacteriales</taxon>
        <taxon>Flavobacteriaceae</taxon>
        <taxon>Dokdonia</taxon>
    </lineage>
</organism>